<dbReference type="InterPro" id="IPR036880">
    <property type="entry name" value="Kunitz_BPTI_sf"/>
</dbReference>
<keyword evidence="6" id="KW-0732">Signal</keyword>
<dbReference type="SMART" id="SM01280">
    <property type="entry name" value="Mcm10"/>
    <property type="match status" value="1"/>
</dbReference>
<dbReference type="Pfam" id="PF24863">
    <property type="entry name" value="zf-CCCH_Mcm10"/>
    <property type="match status" value="1"/>
</dbReference>
<dbReference type="PROSITE" id="PS51257">
    <property type="entry name" value="PROKAR_LIPOPROTEIN"/>
    <property type="match status" value="1"/>
</dbReference>
<dbReference type="Gene3D" id="2.40.50.140">
    <property type="entry name" value="Nucleic acid-binding proteins"/>
    <property type="match status" value="1"/>
</dbReference>
<keyword evidence="2" id="KW-0722">Serine protease inhibitor</keyword>
<dbReference type="InterPro" id="IPR015411">
    <property type="entry name" value="Rep_factor_Mcm10_C"/>
</dbReference>
<keyword evidence="1" id="KW-0646">Protease inhibitor</keyword>
<feature type="compositionally biased region" description="Polar residues" evidence="5">
    <location>
        <begin position="1269"/>
        <end position="1293"/>
    </location>
</feature>
<sequence>MKTSLAQLALVVLSCTIILASKTDDVNLCKRQPFRGRCPSVKGKGQMRSQFVLRYYLRDNKCVSYPFGHCANDENEPMLYRYKEECEKACLSNSNSDDTATENDNITEKSASSLGNKITESDTDTGTTSTDADTGSDTGEQVSTTAKPFSENTSTISSQRAAFTVQKNTSHKLLTECERRKQASESGLIKTDFIPICTADGSFRPLQCETQGGNCFCVDHNGIKIPNSDSNGTMKPNCKRIIEAQKPLTYECVSPMDSGPCSAAIPRWYYDDREKQCIQFEYSGCGGNGNNYPTRVECEKQCQVANNEVKCKDGLEPLKNGNGQLVNCKDTACPNGYLCSIAQLGSACCPINASSNIASDICQLPKERGPCDQYELRFYYNSRLGECKYFFFGGCEGNANNFERVEECERICRQRGAKVAVTSVVSAPQLITSGPQMRKLNKEFGTKNIKKTSQESELIELTDDATSVKYSASSISDITENADVGATTNEATLKIKETNASSSTSMSHDRSTSSKDLSVASINQSKLYLHKEIRQKGTKTSLDSSITGTTTDFTIVEPQNTTVTFGNSENFTASGNESNRNISKFSSESVTITGQQLSTGEERIRMSSSTSRMTTTRRPNIISGGEERLSNKSKSSSIPPSSTSPTALSPSSTITSRSITSSATELLVPQQAESGINDRCFQKRDRGTCTGQFIRWHWDPERNTCQVFTYSGCDGNGNNFRSREDCFAACHKPPQPVPRMNNVCEHSIHPGDCTGVFQRFAFDSTIGDCRPFTYTGCGGNGNNFGSSLECRNKCVTHRPTLSTNICEHPIEVGECSGVFSRFAYDLVTNECRPFTYGGCGGNGNNFGSMDQCKKACVRAQPDVSVQCPVVDISLCVEPCILFSNRRGCHECTCPVAHSATENGLVESSTFSPTVSDTSSTDEPKALETEQFMKNKVEKKHESTPHPKKISQINAATELGEKCSQPMDVGPCKNFIERWFFDMDSGLCQSFQYGGCAGNRNHFFSKHECEIHCARFFNGRTGRRRIAAHQNALHAQHNTIMWSQSAEILNESEEEDMIDNQESTVHRSSSNDVPSPSINISQNVAKANSWRHVTQFDPENRRHAGAKLMSATSQSLKSNTELNALRSLQHGNNKAMQDGQLNATTFQNFSKGSVREQQPWSIPSRDKVDTLISGSNIQQQTITDYKKQVSMETTKQQDAHRHQINDKSTQSNVSRITSNASKSEIISVQENTQTESTRENISTPMNFSEWDRGNLTLQERQSQTTVQKIDTSQIQQQNGLSQETSSEQQILQHDTQSKNIEDITSTTSNLFDSRIAKQTFTDFTTVQNSKTSTNEQITSLPQAKISESQIARTITNDHDNELKKEIESTRINEALIVNSGFDNSVNDDYKIPIDQNGERLILDKIATSMNSFSPRSEANNQIHMQLNSINEPLKEQNQLAKKVTDNSVRENANSQFINTQLSHKEYDGAVAVATHSKPIQRDRDYVLRHHVRIINHGSALQTFSSLSPSLLSNSPPSLSVSLLPTLSSTILSPSSSTTSPSALPSSISLSSSSLSSPLILSDTEIRHNIFPEISHSNVSNKNESFNGAQGTNLKHATDGQIVPSNTEEFSHDSVAMHINTRENKGRKVIASNEKEVTEPATLNNFNTIADVTVTQERSDILPVILPKDWDLDSDGYKIIDKIDITSQGSLSHESLVTTITPSTTISSAELEQTLMENAVPLLTSISTTLNSTPHVAPTSVSSMTSINHTTLSSVTTTPANNNITSTSEMIAESESTIVERSFESSIPSSLEFLSQPIPSGKSWLYDGLHSIINSQVLPKQYSRQQELSEKKLSFGSFEPVGTFALATFSTAINKNNNPTTTVMNTSRVPPMPTDNPTIRFTSIQKLLPDVMDTSVSNVELQAKKSVGQSGKSIKESEENYFNADSSIFMNAPNFQNHTLTVLSPDRIRKNNTDIMTKEPEFILHGTKEIEKERSEGRIGTMDLLSIRDFDDTSIKPENDILNQFAIIQRTATEVPASVISNSEADVLPNQDHRVDIVEGHSLHLTKHQELQQSPTENLNEITEQQFIASHNTQVAHNISLRTTVKQGEIEELQRDQTTVDEHQEEKMESKTLNQQNISDLQVTPETTTHASRQLYGVTSLQKLQPEEDDTCVLPPDAGTCRDYVPRWFYNSQTGKCEQFSYGSCGGNNNNFHDRQACERKCSRSDSIRSQLPERCTYKKDEGYSNGYNVKWYFNVRNLRCEQMVYQGQGGNSNQFETFGECQTFCTRDIPKMYQIHWASLATLDGKAPEMDTTTKQIEHSLKTSSIGRLQPHFAASQDQKNQKQQAVSITGTDRISEDQHNIHDISQNAGESHHRSVVSDNDSIGDKEIQQISSKQLPILTQSPISVTPAQVFRSLDTSRNETMTAPRSSPKPSSFANAVNQSSDEITEKKVGIVKVLGSTTANKDNDATVDLNVFEDIGHTPSCPNGLKPIQHEDGRPMMCLPGRNQCSSNSLCYFNGVDFFCCPNAEDPYDEHVFGGYGGEEVKRGYKNVKKTPINDNELIVRKLRLKRRAQVVSSHPSTINTAARIDSNVQHSLTRASLVVNNSDAKQVDNICMQDVNVGKCTEAHLRFFYDHRVNTCRLFYYSGCDGNDNNFVTEDECRQRCKSDKVYIEDAPPGSCPFGEVPLGDNAPVICGKNRGSFECPKGYYCRMGPPNVCCLEKSLPGLEKILVTKKNQKNIRFSPQQSSRTASFSSEEAQGGYEAENSPSLVVPTNICPDGSDALLDESTQQPLKCGLGYDGESFCPVGYYCSIDSEKNGRLCCQLGIMGVKIPPPPIVPPYFGLRPSNPGEVIPRGSLPSDHISRKHHKTGISNTVERNEGYSSRSALRGTKLAIDVKRLSGPHTSEKKATDSSGNFVPFDEETDSLENFTPSNTKLQDEVYGRMMLKSKDQIFRTQALNNAMSNVISPETETNEVQIDIGEMKDPFESLEYTQKTTSDGTVCLLKPNEGRTCREDESPPRTNLQYFYSNRDKRCKLYFYRGCGGSKNRFDTKRHCELTCAFLSLIIPILLPAPLPTVNNKRILVLQLTFHTVSAGQPQEIHYSPVLSSSQRTTVVMHNTHASRSLIPIDFDDSSDEKKKTENGSSLLHSNDSSSSEDEWNRNDRVIHLSDTGRSIKQQLKEAKRNCSDCLYWRESAKKQEVTVQENRRSLQEKAQQVTRAVEVSSKDALKVYDPFFGIRIRNPTLSSAAFQSYCDGLKRIRLSQLKSFSKLGDKWISLAIIIEKTGCRKSANGNEYMIWNTSDLTNSPDTNVKVLVFGDCIKKFWKLQLGSVIALVAPPFADGDDKQVTVKLTKCAQVLEMGFCPDFGHCKNVVNLSQCERCIYHVQRAAQKFTANRGSFASVLSNPKRKLPLQESNSFSGNIVTVSRRTTKVPTNALSINESRKHFKQQQTSSCLMRSNSLKECGKKTLDAFNVKEASICDIRSASQPNEKILPKKKSNESLKEFLQKQDEKKSLTYSPVLGKGLNSESVLLISPRKVVNKPSASENAKRKAIAIIMKRGGLEKADPNSINGRPIKRRLLFSPERKGQLKMKKPEVNVNANGNSEEVGKFSKTFYTANEISALLEKKSNHESELRREDAIREERYFQAMEVKERMENYLTSIMEIKNYNVITCTQCNYTSHKQSDLCKQLHHNVKHCKANKRFFRCKRCHRRTVSYERLPTIPCTQCGYNDFQRVAMKDEKQIKLAQENLLLRGEEQKYVNC</sequence>
<dbReference type="InterPro" id="IPR050098">
    <property type="entry name" value="TFPI/VKTCI-like"/>
</dbReference>
<feature type="domain" description="BPTI/Kunitz inhibitor" evidence="7">
    <location>
        <begin position="2983"/>
        <end position="3040"/>
    </location>
</feature>
<dbReference type="InterPro" id="IPR036857">
    <property type="entry name" value="Thyroglobulin_1_sf"/>
</dbReference>
<feature type="region of interest" description="Disordered" evidence="5">
    <location>
        <begin position="2883"/>
        <end position="2913"/>
    </location>
</feature>
<feature type="signal peptide" evidence="6">
    <location>
        <begin position="1"/>
        <end position="20"/>
    </location>
</feature>
<evidence type="ECO:0000256" key="2">
    <source>
        <dbReference type="ARBA" id="ARBA00022900"/>
    </source>
</evidence>
<reference evidence="9 10" key="1">
    <citation type="submission" date="2018-08" db="EMBL/GenBank/DDBJ databases">
        <authorList>
            <person name="Laetsch R D."/>
            <person name="Stevens L."/>
            <person name="Kumar S."/>
            <person name="Blaxter L. M."/>
        </authorList>
    </citation>
    <scope>NUCLEOTIDE SEQUENCE [LARGE SCALE GENOMIC DNA]</scope>
</reference>
<dbReference type="Proteomes" id="UP000276991">
    <property type="component" value="Unassembled WGS sequence"/>
</dbReference>
<feature type="compositionally biased region" description="Polar residues" evidence="5">
    <location>
        <begin position="2315"/>
        <end position="2332"/>
    </location>
</feature>
<feature type="compositionally biased region" description="Low complexity" evidence="5">
    <location>
        <begin position="3125"/>
        <end position="3134"/>
    </location>
</feature>
<feature type="compositionally biased region" description="Basic and acidic residues" evidence="5">
    <location>
        <begin position="1190"/>
        <end position="1204"/>
    </location>
</feature>
<feature type="domain" description="BPTI/Kunitz inhibitor" evidence="7">
    <location>
        <begin position="2595"/>
        <end position="2645"/>
    </location>
</feature>
<dbReference type="SMART" id="SM00131">
    <property type="entry name" value="KU"/>
    <property type="match status" value="10"/>
</dbReference>
<feature type="compositionally biased region" description="Polar residues" evidence="5">
    <location>
        <begin position="1205"/>
        <end position="1245"/>
    </location>
</feature>
<evidence type="ECO:0000313" key="9">
    <source>
        <dbReference type="EMBL" id="VBB27387.1"/>
    </source>
</evidence>
<dbReference type="Gene3D" id="4.10.800.10">
    <property type="entry name" value="Thyroglobulin type-1"/>
    <property type="match status" value="1"/>
</dbReference>
<feature type="domain" description="BPTI/Kunitz inhibitor" evidence="7">
    <location>
        <begin position="962"/>
        <end position="1012"/>
    </location>
</feature>
<dbReference type="InterPro" id="IPR028150">
    <property type="entry name" value="Lustrin_cystein"/>
</dbReference>
<feature type="region of interest" description="Disordered" evidence="5">
    <location>
        <begin position="1269"/>
        <end position="1296"/>
    </location>
</feature>
<evidence type="ECO:0000259" key="8">
    <source>
        <dbReference type="PROSITE" id="PS51162"/>
    </source>
</evidence>
<feature type="compositionally biased region" description="Polar residues" evidence="5">
    <location>
        <begin position="93"/>
        <end position="118"/>
    </location>
</feature>
<proteinExistence type="predicted"/>
<evidence type="ECO:0000259" key="7">
    <source>
        <dbReference type="PROSITE" id="PS50279"/>
    </source>
</evidence>
<feature type="region of interest" description="Disordered" evidence="5">
    <location>
        <begin position="3108"/>
        <end position="3140"/>
    </location>
</feature>
<dbReference type="Pfam" id="PF09332">
    <property type="entry name" value="Mcm10"/>
    <property type="match status" value="1"/>
</dbReference>
<feature type="domain" description="BPTI/Kunitz inhibitor" evidence="7">
    <location>
        <begin position="744"/>
        <end position="794"/>
    </location>
</feature>
<name>A0A498SBE7_ACAVI</name>
<feature type="chain" id="PRO_5019739429" evidence="6">
    <location>
        <begin position="21"/>
        <end position="3744"/>
    </location>
</feature>
<dbReference type="InterPro" id="IPR056791">
    <property type="entry name" value="Znf_Mcm10_C"/>
</dbReference>
<evidence type="ECO:0000256" key="5">
    <source>
        <dbReference type="SAM" id="MobiDB-lite"/>
    </source>
</evidence>
<feature type="domain" description="BPTI/Kunitz inhibitor" evidence="7">
    <location>
        <begin position="680"/>
        <end position="730"/>
    </location>
</feature>
<protein>
    <submittedName>
        <fullName evidence="9">Uncharacterized protein</fullName>
    </submittedName>
</protein>
<dbReference type="FunFam" id="4.10.410.10:FF:000002">
    <property type="entry name" value="WAP, follistatin/kazal, immunoglobulin, kunitz and netrin domain-containing 2"/>
    <property type="match status" value="1"/>
</dbReference>
<feature type="compositionally biased region" description="Polar residues" evidence="5">
    <location>
        <begin position="140"/>
        <end position="158"/>
    </location>
</feature>
<feature type="region of interest" description="Disordered" evidence="5">
    <location>
        <begin position="496"/>
        <end position="517"/>
    </location>
</feature>
<feature type="region of interest" description="Disordered" evidence="5">
    <location>
        <begin position="1190"/>
        <end position="1252"/>
    </location>
</feature>
<accession>A0A498SBE7</accession>
<dbReference type="PROSITE" id="PS00484">
    <property type="entry name" value="THYROGLOBULIN_1_1"/>
    <property type="match status" value="1"/>
</dbReference>
<feature type="compositionally biased region" description="Polar residues" evidence="5">
    <location>
        <begin position="2721"/>
        <end position="2737"/>
    </location>
</feature>
<organism evidence="9 10">
    <name type="scientific">Acanthocheilonema viteae</name>
    <name type="common">Filarial nematode worm</name>
    <name type="synonym">Dipetalonema viteae</name>
    <dbReference type="NCBI Taxonomy" id="6277"/>
    <lineage>
        <taxon>Eukaryota</taxon>
        <taxon>Metazoa</taxon>
        <taxon>Ecdysozoa</taxon>
        <taxon>Nematoda</taxon>
        <taxon>Chromadorea</taxon>
        <taxon>Rhabditida</taxon>
        <taxon>Spirurina</taxon>
        <taxon>Spiruromorpha</taxon>
        <taxon>Filarioidea</taxon>
        <taxon>Onchocercidae</taxon>
        <taxon>Acanthocheilonema</taxon>
    </lineage>
</organism>
<dbReference type="InterPro" id="IPR006150">
    <property type="entry name" value="Cys_repeat_1"/>
</dbReference>
<gene>
    <name evidence="9" type="ORF">NAV_LOCUS2217</name>
</gene>
<dbReference type="Pfam" id="PF00086">
    <property type="entry name" value="Thyroglobulin_1"/>
    <property type="match status" value="1"/>
</dbReference>
<dbReference type="CDD" id="cd00109">
    <property type="entry name" value="Kunitz-type"/>
    <property type="match status" value="7"/>
</dbReference>
<dbReference type="InterPro" id="IPR000716">
    <property type="entry name" value="Thyroglobulin_1"/>
</dbReference>
<feature type="domain" description="BPTI/Kunitz inhibitor" evidence="7">
    <location>
        <begin position="252"/>
        <end position="302"/>
    </location>
</feature>
<dbReference type="SMART" id="SM00289">
    <property type="entry name" value="WR1"/>
    <property type="match status" value="4"/>
</dbReference>
<dbReference type="InterPro" id="IPR020901">
    <property type="entry name" value="Prtase_inh_Kunz-CS"/>
</dbReference>
<keyword evidence="10" id="KW-1185">Reference proteome</keyword>
<dbReference type="PANTHER" id="PTHR10083">
    <property type="entry name" value="KUNITZ-TYPE PROTEASE INHIBITOR-RELATED"/>
    <property type="match status" value="1"/>
</dbReference>
<feature type="region of interest" description="Disordered" evidence="5">
    <location>
        <begin position="2312"/>
        <end position="2336"/>
    </location>
</feature>
<dbReference type="SMART" id="SM00211">
    <property type="entry name" value="TY"/>
    <property type="match status" value="1"/>
</dbReference>
<feature type="domain" description="BPTI/Kunitz inhibitor" evidence="7">
    <location>
        <begin position="2214"/>
        <end position="2264"/>
    </location>
</feature>
<feature type="compositionally biased region" description="Low complexity" evidence="5">
    <location>
        <begin position="124"/>
        <end position="139"/>
    </location>
</feature>
<dbReference type="Pfam" id="PF00014">
    <property type="entry name" value="Kunitz_BPTI"/>
    <property type="match status" value="10"/>
</dbReference>
<dbReference type="PROSITE" id="PS51162">
    <property type="entry name" value="THYROGLOBULIN_1_2"/>
    <property type="match status" value="1"/>
</dbReference>
<feature type="disulfide bond" evidence="4">
    <location>
        <begin position="208"/>
        <end position="215"/>
    </location>
</feature>
<dbReference type="InterPro" id="IPR012340">
    <property type="entry name" value="NA-bd_OB-fold"/>
</dbReference>
<feature type="domain" description="BPTI/Kunitz inhibitor" evidence="7">
    <location>
        <begin position="362"/>
        <end position="412"/>
    </location>
</feature>
<feature type="domain" description="BPTI/Kunitz inhibitor" evidence="7">
    <location>
        <begin position="2150"/>
        <end position="2200"/>
    </location>
</feature>
<feature type="compositionally biased region" description="Low complexity" evidence="5">
    <location>
        <begin position="606"/>
        <end position="618"/>
    </location>
</feature>
<dbReference type="PROSITE" id="PS00280">
    <property type="entry name" value="BPTI_KUNITZ_1"/>
    <property type="match status" value="7"/>
</dbReference>
<feature type="domain" description="BPTI/Kunitz inhibitor" evidence="7">
    <location>
        <begin position="806"/>
        <end position="856"/>
    </location>
</feature>
<dbReference type="FunFam" id="4.10.410.10:FF:000020">
    <property type="entry name" value="Collagen, type VI, alpha 3"/>
    <property type="match status" value="2"/>
</dbReference>
<evidence type="ECO:0000256" key="3">
    <source>
        <dbReference type="ARBA" id="ARBA00023157"/>
    </source>
</evidence>
<dbReference type="PRINTS" id="PR00759">
    <property type="entry name" value="BASICPTASE"/>
</dbReference>
<dbReference type="OrthoDB" id="4473401at2759"/>
<feature type="domain" description="Thyroglobulin type-1" evidence="8">
    <location>
        <begin position="174"/>
        <end position="238"/>
    </location>
</feature>
<dbReference type="SUPFAM" id="SSF57610">
    <property type="entry name" value="Thyroglobulin type-1 domain"/>
    <property type="match status" value="1"/>
</dbReference>
<dbReference type="Pfam" id="PF22379">
    <property type="entry name" value="OB_MCM10"/>
    <property type="match status" value="1"/>
</dbReference>
<feature type="region of interest" description="Disordered" evidence="5">
    <location>
        <begin position="2721"/>
        <end position="2746"/>
    </location>
</feature>
<dbReference type="Gene3D" id="4.10.410.10">
    <property type="entry name" value="Pancreatic trypsin inhibitor Kunitz domain"/>
    <property type="match status" value="10"/>
</dbReference>
<feature type="compositionally biased region" description="Low complexity" evidence="5">
    <location>
        <begin position="632"/>
        <end position="656"/>
    </location>
</feature>
<dbReference type="CDD" id="cd00191">
    <property type="entry name" value="TY"/>
    <property type="match status" value="1"/>
</dbReference>
<dbReference type="STRING" id="6277.A0A498SBE7"/>
<feature type="region of interest" description="Disordered" evidence="5">
    <location>
        <begin position="1530"/>
        <end position="1551"/>
    </location>
</feature>
<dbReference type="InterPro" id="IPR055065">
    <property type="entry name" value="OB_MCM10"/>
</dbReference>
<dbReference type="PANTHER" id="PTHR10083:SF374">
    <property type="entry name" value="BPTI_KUNITZ INHIBITOR DOMAIN-CONTAINING PROTEIN"/>
    <property type="match status" value="1"/>
</dbReference>
<evidence type="ECO:0000313" key="10">
    <source>
        <dbReference type="Proteomes" id="UP000276991"/>
    </source>
</evidence>
<feature type="region of interest" description="Disordered" evidence="5">
    <location>
        <begin position="93"/>
        <end position="158"/>
    </location>
</feature>
<dbReference type="GO" id="GO:0004867">
    <property type="term" value="F:serine-type endopeptidase inhibitor activity"/>
    <property type="evidence" value="ECO:0007669"/>
    <property type="project" value="UniProtKB-KW"/>
</dbReference>
<dbReference type="PROSITE" id="PS50279">
    <property type="entry name" value="BPTI_KUNITZ_2"/>
    <property type="match status" value="10"/>
</dbReference>
<dbReference type="FunFam" id="4.10.410.10:FF:000005">
    <property type="entry name" value="Pancreatic trypsin inhibitor"/>
    <property type="match status" value="1"/>
</dbReference>
<evidence type="ECO:0000256" key="1">
    <source>
        <dbReference type="ARBA" id="ARBA00022690"/>
    </source>
</evidence>
<dbReference type="EMBL" id="UPTC01000222">
    <property type="protein sequence ID" value="VBB27387.1"/>
    <property type="molecule type" value="Genomic_DNA"/>
</dbReference>
<evidence type="ECO:0000256" key="6">
    <source>
        <dbReference type="SAM" id="SignalP"/>
    </source>
</evidence>
<dbReference type="Pfam" id="PF14625">
    <property type="entry name" value="Lustrin_cystein"/>
    <property type="match status" value="4"/>
</dbReference>
<comment type="caution">
    <text evidence="4">Lacks conserved residue(s) required for the propagation of feature annotation.</text>
</comment>
<feature type="region of interest" description="Disordered" evidence="5">
    <location>
        <begin position="564"/>
        <end position="656"/>
    </location>
</feature>
<evidence type="ECO:0000256" key="4">
    <source>
        <dbReference type="PROSITE-ProRule" id="PRU00500"/>
    </source>
</evidence>
<keyword evidence="3 4" id="KW-1015">Disulfide bond</keyword>
<feature type="compositionally biased region" description="Polar residues" evidence="5">
    <location>
        <begin position="564"/>
        <end position="599"/>
    </location>
</feature>
<dbReference type="SUPFAM" id="SSF57362">
    <property type="entry name" value="BPTI-like"/>
    <property type="match status" value="10"/>
</dbReference>
<dbReference type="InterPro" id="IPR002223">
    <property type="entry name" value="Kunitz_BPTI"/>
</dbReference>
<dbReference type="GO" id="GO:0005615">
    <property type="term" value="C:extracellular space"/>
    <property type="evidence" value="ECO:0007669"/>
    <property type="project" value="TreeGrafter"/>
</dbReference>